<dbReference type="NCBIfam" id="TIGR03865">
    <property type="entry name" value="PQQ_CXXCW"/>
    <property type="match status" value="1"/>
</dbReference>
<dbReference type="AlphaFoldDB" id="A0A4R3JF95"/>
<keyword evidence="1" id="KW-0732">Signal</keyword>
<gene>
    <name evidence="3" type="ORF">EDD52_10547</name>
</gene>
<dbReference type="RefSeq" id="WP_132244238.1">
    <property type="nucleotide sequence ID" value="NZ_SLZU01000005.1"/>
</dbReference>
<reference evidence="3 4" key="1">
    <citation type="submission" date="2019-03" db="EMBL/GenBank/DDBJ databases">
        <title>Genomic Encyclopedia of Type Strains, Phase IV (KMG-IV): sequencing the most valuable type-strain genomes for metagenomic binning, comparative biology and taxonomic classification.</title>
        <authorList>
            <person name="Goeker M."/>
        </authorList>
    </citation>
    <scope>NUCLEOTIDE SEQUENCE [LARGE SCALE GENOMIC DNA]</scope>
    <source>
        <strain evidence="3 4">DSM 104836</strain>
    </source>
</reference>
<sequence>MKRLAALIFVSVLPLAALAQDVPEPAEYQMDAYRGPVPDTLQGATVLDTTTAHRLWQAGEAAFVDVLPQAPKPENLPEGTIWRDKPRQSVPGALWLPNVGYGRIAEPTIAYFQRGLDLVTGGDTDHAVVFFCLQDCWMSWNAAKRALEWGYSNVYWFPDGTDGWQFEDLPLEVIKPLEPQPR</sequence>
<dbReference type="SUPFAM" id="SSF52821">
    <property type="entry name" value="Rhodanese/Cell cycle control phosphatase"/>
    <property type="match status" value="1"/>
</dbReference>
<dbReference type="CDD" id="cd00158">
    <property type="entry name" value="RHOD"/>
    <property type="match status" value="1"/>
</dbReference>
<organism evidence="3 4">
    <name type="scientific">Primorskyibacter sedentarius</name>
    <dbReference type="NCBI Taxonomy" id="745311"/>
    <lineage>
        <taxon>Bacteria</taxon>
        <taxon>Pseudomonadati</taxon>
        <taxon>Pseudomonadota</taxon>
        <taxon>Alphaproteobacteria</taxon>
        <taxon>Rhodobacterales</taxon>
        <taxon>Roseobacteraceae</taxon>
        <taxon>Primorskyibacter</taxon>
    </lineage>
</organism>
<protein>
    <submittedName>
        <fullName evidence="3">PQQ-dependent catabolism-associated CXXCW motif protein</fullName>
    </submittedName>
</protein>
<evidence type="ECO:0000313" key="4">
    <source>
        <dbReference type="Proteomes" id="UP000295696"/>
    </source>
</evidence>
<comment type="caution">
    <text evidence="3">The sequence shown here is derived from an EMBL/GenBank/DDBJ whole genome shotgun (WGS) entry which is preliminary data.</text>
</comment>
<accession>A0A4R3JF95</accession>
<proteinExistence type="predicted"/>
<keyword evidence="4" id="KW-1185">Reference proteome</keyword>
<dbReference type="EMBL" id="SLZU01000005">
    <property type="protein sequence ID" value="TCS64487.1"/>
    <property type="molecule type" value="Genomic_DNA"/>
</dbReference>
<dbReference type="Gene3D" id="3.40.250.10">
    <property type="entry name" value="Rhodanese-like domain"/>
    <property type="match status" value="1"/>
</dbReference>
<evidence type="ECO:0000256" key="1">
    <source>
        <dbReference type="SAM" id="SignalP"/>
    </source>
</evidence>
<feature type="chain" id="PRO_5020450432" evidence="1">
    <location>
        <begin position="20"/>
        <end position="182"/>
    </location>
</feature>
<dbReference type="InterPro" id="IPR001763">
    <property type="entry name" value="Rhodanese-like_dom"/>
</dbReference>
<dbReference type="OrthoDB" id="176845at2"/>
<feature type="signal peptide" evidence="1">
    <location>
        <begin position="1"/>
        <end position="19"/>
    </location>
</feature>
<feature type="domain" description="Rhodanese" evidence="2">
    <location>
        <begin position="121"/>
        <end position="173"/>
    </location>
</feature>
<dbReference type="InterPro" id="IPR022376">
    <property type="entry name" value="PQQ_CXXCW"/>
</dbReference>
<name>A0A4R3JF95_9RHOB</name>
<evidence type="ECO:0000313" key="3">
    <source>
        <dbReference type="EMBL" id="TCS64487.1"/>
    </source>
</evidence>
<dbReference type="PROSITE" id="PS50206">
    <property type="entry name" value="RHODANESE_3"/>
    <property type="match status" value="1"/>
</dbReference>
<evidence type="ECO:0000259" key="2">
    <source>
        <dbReference type="PROSITE" id="PS50206"/>
    </source>
</evidence>
<dbReference type="Proteomes" id="UP000295696">
    <property type="component" value="Unassembled WGS sequence"/>
</dbReference>
<dbReference type="InterPro" id="IPR036873">
    <property type="entry name" value="Rhodanese-like_dom_sf"/>
</dbReference>